<accession>A0A4R3JFZ3</accession>
<organism evidence="5 6">
    <name type="scientific">Varunaivibrio sulfuroxidans</name>
    <dbReference type="NCBI Taxonomy" id="1773489"/>
    <lineage>
        <taxon>Bacteria</taxon>
        <taxon>Pseudomonadati</taxon>
        <taxon>Pseudomonadota</taxon>
        <taxon>Alphaproteobacteria</taxon>
        <taxon>Rhodospirillales</taxon>
        <taxon>Magnetovibrionaceae</taxon>
        <taxon>Varunaivibrio</taxon>
    </lineage>
</organism>
<protein>
    <submittedName>
        <fullName evidence="5">2-polyprenyl-6-hydroxyphenyl methylase/3-demethylubiquinone-9 3-methyltransferase</fullName>
    </submittedName>
</protein>
<dbReference type="InterPro" id="IPR013217">
    <property type="entry name" value="Methyltransf_12"/>
</dbReference>
<dbReference type="GO" id="GO:0008168">
    <property type="term" value="F:methyltransferase activity"/>
    <property type="evidence" value="ECO:0007669"/>
    <property type="project" value="UniProtKB-KW"/>
</dbReference>
<dbReference type="OrthoDB" id="3206826at2"/>
<dbReference type="CDD" id="cd02440">
    <property type="entry name" value="AdoMet_MTases"/>
    <property type="match status" value="1"/>
</dbReference>
<dbReference type="RefSeq" id="WP_132937782.1">
    <property type="nucleotide sequence ID" value="NZ_CP119676.1"/>
</dbReference>
<name>A0A4R3JFZ3_9PROT</name>
<evidence type="ECO:0000313" key="5">
    <source>
        <dbReference type="EMBL" id="TCS65069.1"/>
    </source>
</evidence>
<evidence type="ECO:0000256" key="2">
    <source>
        <dbReference type="ARBA" id="ARBA00022679"/>
    </source>
</evidence>
<dbReference type="SUPFAM" id="SSF53335">
    <property type="entry name" value="S-adenosyl-L-methionine-dependent methyltransferases"/>
    <property type="match status" value="1"/>
</dbReference>
<dbReference type="Gene3D" id="3.40.50.150">
    <property type="entry name" value="Vaccinia Virus protein VP39"/>
    <property type="match status" value="1"/>
</dbReference>
<keyword evidence="5" id="KW-0830">Ubiquinone</keyword>
<feature type="domain" description="Methyltransferase type 12" evidence="4">
    <location>
        <begin position="53"/>
        <end position="151"/>
    </location>
</feature>
<sequence length="277" mass="31869">MPLPKTEKEETRFEFGRNWRRFLNHLNNERISEAQKSLSGMLEVSDLSGKSFLDIGSGSGLFSLAARRLGAKVHSFDYDPLSVACTQEVRRRYFPNDPDWRVEQGSALDGEYIRALGTYDVVYSWGVLHHTGKMWSGLENAAMSVRDGGILFIAIYNDQGWISRYWSWVKKTYNANGVSKVAVTAVHMPYLFGARWLVRLLTNRLKIERGMTLWYDMIDWLGGYPFEVATREQIVDFYTARDFELIGEQLCGRRHGCNEYVFRKLQKTASKSTSEVS</sequence>
<comment type="caution">
    <text evidence="5">The sequence shown here is derived from an EMBL/GenBank/DDBJ whole genome shotgun (WGS) entry which is preliminary data.</text>
</comment>
<evidence type="ECO:0000256" key="1">
    <source>
        <dbReference type="ARBA" id="ARBA00022603"/>
    </source>
</evidence>
<evidence type="ECO:0000259" key="4">
    <source>
        <dbReference type="Pfam" id="PF08242"/>
    </source>
</evidence>
<dbReference type="Pfam" id="PF08242">
    <property type="entry name" value="Methyltransf_12"/>
    <property type="match status" value="1"/>
</dbReference>
<keyword evidence="1 5" id="KW-0489">Methyltransferase</keyword>
<dbReference type="InterPro" id="IPR029063">
    <property type="entry name" value="SAM-dependent_MTases_sf"/>
</dbReference>
<dbReference type="Proteomes" id="UP000295304">
    <property type="component" value="Unassembled WGS sequence"/>
</dbReference>
<dbReference type="EMBL" id="SLZW01000001">
    <property type="protein sequence ID" value="TCS65069.1"/>
    <property type="molecule type" value="Genomic_DNA"/>
</dbReference>
<keyword evidence="2 5" id="KW-0808">Transferase</keyword>
<reference evidence="5 6" key="1">
    <citation type="submission" date="2019-03" db="EMBL/GenBank/DDBJ databases">
        <title>Genomic Encyclopedia of Type Strains, Phase IV (KMG-IV): sequencing the most valuable type-strain genomes for metagenomic binning, comparative biology and taxonomic classification.</title>
        <authorList>
            <person name="Goeker M."/>
        </authorList>
    </citation>
    <scope>NUCLEOTIDE SEQUENCE [LARGE SCALE GENOMIC DNA]</scope>
    <source>
        <strain evidence="5 6">DSM 101688</strain>
    </source>
</reference>
<dbReference type="GO" id="GO:0032259">
    <property type="term" value="P:methylation"/>
    <property type="evidence" value="ECO:0007669"/>
    <property type="project" value="UniProtKB-KW"/>
</dbReference>
<proteinExistence type="predicted"/>
<dbReference type="PANTHER" id="PTHR43464:SF19">
    <property type="entry name" value="UBIQUINONE BIOSYNTHESIS O-METHYLTRANSFERASE, MITOCHONDRIAL"/>
    <property type="match status" value="1"/>
</dbReference>
<keyword evidence="6" id="KW-1185">Reference proteome</keyword>
<evidence type="ECO:0000256" key="3">
    <source>
        <dbReference type="ARBA" id="ARBA00022691"/>
    </source>
</evidence>
<gene>
    <name evidence="5" type="ORF">EDD55_101403</name>
</gene>
<keyword evidence="3" id="KW-0949">S-adenosyl-L-methionine</keyword>
<dbReference type="PANTHER" id="PTHR43464">
    <property type="entry name" value="METHYLTRANSFERASE"/>
    <property type="match status" value="1"/>
</dbReference>
<dbReference type="AlphaFoldDB" id="A0A4R3JFZ3"/>
<evidence type="ECO:0000313" key="6">
    <source>
        <dbReference type="Proteomes" id="UP000295304"/>
    </source>
</evidence>